<keyword evidence="2" id="KW-1185">Reference proteome</keyword>
<accession>A0A165HL99</accession>
<dbReference type="InParanoid" id="A0A165HL99"/>
<name>A0A165HL99_9APHY</name>
<protein>
    <submittedName>
        <fullName evidence="1">Uncharacterized protein</fullName>
    </submittedName>
</protein>
<gene>
    <name evidence="1" type="ORF">LAESUDRAFT_710419</name>
</gene>
<reference evidence="1 2" key="1">
    <citation type="journal article" date="2016" name="Mol. Biol. Evol.">
        <title>Comparative Genomics of Early-Diverging Mushroom-Forming Fungi Provides Insights into the Origins of Lignocellulose Decay Capabilities.</title>
        <authorList>
            <person name="Nagy L.G."/>
            <person name="Riley R."/>
            <person name="Tritt A."/>
            <person name="Adam C."/>
            <person name="Daum C."/>
            <person name="Floudas D."/>
            <person name="Sun H."/>
            <person name="Yadav J.S."/>
            <person name="Pangilinan J."/>
            <person name="Larsson K.H."/>
            <person name="Matsuura K."/>
            <person name="Barry K."/>
            <person name="Labutti K."/>
            <person name="Kuo R."/>
            <person name="Ohm R.A."/>
            <person name="Bhattacharya S.S."/>
            <person name="Shirouzu T."/>
            <person name="Yoshinaga Y."/>
            <person name="Martin F.M."/>
            <person name="Grigoriev I.V."/>
            <person name="Hibbett D.S."/>
        </authorList>
    </citation>
    <scope>NUCLEOTIDE SEQUENCE [LARGE SCALE GENOMIC DNA]</scope>
    <source>
        <strain evidence="1 2">93-53</strain>
    </source>
</reference>
<organism evidence="1 2">
    <name type="scientific">Laetiporus sulphureus 93-53</name>
    <dbReference type="NCBI Taxonomy" id="1314785"/>
    <lineage>
        <taxon>Eukaryota</taxon>
        <taxon>Fungi</taxon>
        <taxon>Dikarya</taxon>
        <taxon>Basidiomycota</taxon>
        <taxon>Agaricomycotina</taxon>
        <taxon>Agaricomycetes</taxon>
        <taxon>Polyporales</taxon>
        <taxon>Laetiporus</taxon>
    </lineage>
</organism>
<sequence length="206" mass="22952">MSTIPRNGQSLIDHRQLLLEAAAQFSAWVQTQAPGAVVMLCGGLALSQYGNARTTLDADYVWTCVGLVAQDARLVVGPKIYWKHQPSGMYVQVDFVDAHLFWAPFDVEQMVDRSLPLPSLNLPTLLVGKLKCALERNQADVRERRMKQANDLCLATIKEFGRLRRDVLAPSGMDLQATSWIVNWRQLVVVVVSRLSEEFVNVATSA</sequence>
<dbReference type="AlphaFoldDB" id="A0A165HL99"/>
<dbReference type="EMBL" id="KV427606">
    <property type="protein sequence ID" value="KZT11878.1"/>
    <property type="molecule type" value="Genomic_DNA"/>
</dbReference>
<proteinExistence type="predicted"/>
<dbReference type="GeneID" id="63823794"/>
<dbReference type="RefSeq" id="XP_040769526.1">
    <property type="nucleotide sequence ID" value="XM_040906765.1"/>
</dbReference>
<dbReference type="Proteomes" id="UP000076871">
    <property type="component" value="Unassembled WGS sequence"/>
</dbReference>
<evidence type="ECO:0000313" key="2">
    <source>
        <dbReference type="Proteomes" id="UP000076871"/>
    </source>
</evidence>
<evidence type="ECO:0000313" key="1">
    <source>
        <dbReference type="EMBL" id="KZT11878.1"/>
    </source>
</evidence>
<dbReference type="OrthoDB" id="3245660at2759"/>